<feature type="transmembrane region" description="Helical" evidence="1">
    <location>
        <begin position="76"/>
        <end position="94"/>
    </location>
</feature>
<accession>A0A238YMV4</accession>
<feature type="domain" description="CAAX prenyl protease 2/Lysostaphin resistance protein A-like" evidence="2">
    <location>
        <begin position="77"/>
        <end position="158"/>
    </location>
</feature>
<dbReference type="EMBL" id="FZOB01000004">
    <property type="protein sequence ID" value="SNR71943.1"/>
    <property type="molecule type" value="Genomic_DNA"/>
</dbReference>
<keyword evidence="1" id="KW-0472">Membrane</keyword>
<dbReference type="AlphaFoldDB" id="A0A238YMV4"/>
<organism evidence="3 4">
    <name type="scientific">Desulfurobacterium atlanticum</name>
    <dbReference type="NCBI Taxonomy" id="240169"/>
    <lineage>
        <taxon>Bacteria</taxon>
        <taxon>Pseudomonadati</taxon>
        <taxon>Aquificota</taxon>
        <taxon>Aquificia</taxon>
        <taxon>Desulfurobacteriales</taxon>
        <taxon>Desulfurobacteriaceae</taxon>
        <taxon>Desulfurobacterium</taxon>
    </lineage>
</organism>
<sequence length="167" mass="18854">MKPYFGFFIGESLSLYLFPLLEPIINAFFLLFIPVVVYRKTPAQLGFKNFGKGFLYGLTALMFLPFLRIIPSPAPFIDGFSQAVFFKGFFYSVFENEMLFPKVSRLNLISSFLYFLVFFAVSGGSFYALSFFAVSFISGLLYEESGSIVSPIIFHVAFLFSSLSAIL</sequence>
<evidence type="ECO:0000313" key="3">
    <source>
        <dbReference type="EMBL" id="SNR71943.1"/>
    </source>
</evidence>
<name>A0A238YMV4_9BACT</name>
<feature type="transmembrane region" description="Helical" evidence="1">
    <location>
        <begin position="115"/>
        <end position="142"/>
    </location>
</feature>
<reference evidence="4" key="1">
    <citation type="submission" date="2017-06" db="EMBL/GenBank/DDBJ databases">
        <authorList>
            <person name="Varghese N."/>
            <person name="Submissions S."/>
        </authorList>
    </citation>
    <scope>NUCLEOTIDE SEQUENCE [LARGE SCALE GENOMIC DNA]</scope>
    <source>
        <strain evidence="4">DSM 15668</strain>
    </source>
</reference>
<dbReference type="OrthoDB" id="15151at2"/>
<protein>
    <recommendedName>
        <fullName evidence="2">CAAX prenyl protease 2/Lysostaphin resistance protein A-like domain-containing protein</fullName>
    </recommendedName>
</protein>
<keyword evidence="4" id="KW-1185">Reference proteome</keyword>
<feature type="transmembrane region" description="Helical" evidence="1">
    <location>
        <begin position="20"/>
        <end position="38"/>
    </location>
</feature>
<proteinExistence type="predicted"/>
<keyword evidence="1" id="KW-0812">Transmembrane</keyword>
<dbReference type="RefSeq" id="WP_089322765.1">
    <property type="nucleotide sequence ID" value="NZ_FZOB01000004.1"/>
</dbReference>
<evidence type="ECO:0000313" key="4">
    <source>
        <dbReference type="Proteomes" id="UP000198405"/>
    </source>
</evidence>
<feature type="transmembrane region" description="Helical" evidence="1">
    <location>
        <begin position="50"/>
        <end position="70"/>
    </location>
</feature>
<dbReference type="InterPro" id="IPR003675">
    <property type="entry name" value="Rce1/LyrA-like_dom"/>
</dbReference>
<dbReference type="Proteomes" id="UP000198405">
    <property type="component" value="Unassembled WGS sequence"/>
</dbReference>
<dbReference type="Pfam" id="PF02517">
    <property type="entry name" value="Rce1-like"/>
    <property type="match status" value="1"/>
</dbReference>
<evidence type="ECO:0000256" key="1">
    <source>
        <dbReference type="SAM" id="Phobius"/>
    </source>
</evidence>
<keyword evidence="1" id="KW-1133">Transmembrane helix</keyword>
<dbReference type="GO" id="GO:0080120">
    <property type="term" value="P:CAAX-box protein maturation"/>
    <property type="evidence" value="ECO:0007669"/>
    <property type="project" value="UniProtKB-ARBA"/>
</dbReference>
<dbReference type="GO" id="GO:0004175">
    <property type="term" value="F:endopeptidase activity"/>
    <property type="evidence" value="ECO:0007669"/>
    <property type="project" value="UniProtKB-ARBA"/>
</dbReference>
<feature type="transmembrane region" description="Helical" evidence="1">
    <location>
        <begin position="148"/>
        <end position="166"/>
    </location>
</feature>
<evidence type="ECO:0000259" key="2">
    <source>
        <dbReference type="Pfam" id="PF02517"/>
    </source>
</evidence>
<gene>
    <name evidence="3" type="ORF">SAMN06265340_10410</name>
</gene>